<evidence type="ECO:0000256" key="1">
    <source>
        <dbReference type="SAM" id="MobiDB-lite"/>
    </source>
</evidence>
<sequence length="85" mass="9999">MSNSDSIANNDTSNNKYDTADNNSSSNLQFFIFKHNNHKETRINNMIDYENLFIIEEQDYIIDYAMDSENKKSVKSTYKQSEKSR</sequence>
<proteinExistence type="predicted"/>
<protein>
    <submittedName>
        <fullName evidence="2">9820_t:CDS:1</fullName>
    </submittedName>
</protein>
<gene>
    <name evidence="2" type="ORF">DERYTH_LOCUS21191</name>
</gene>
<dbReference type="AlphaFoldDB" id="A0A9N9JQU0"/>
<evidence type="ECO:0000313" key="3">
    <source>
        <dbReference type="Proteomes" id="UP000789405"/>
    </source>
</evidence>
<accession>A0A9N9JQU0</accession>
<comment type="caution">
    <text evidence="2">The sequence shown here is derived from an EMBL/GenBank/DDBJ whole genome shotgun (WGS) entry which is preliminary data.</text>
</comment>
<dbReference type="OrthoDB" id="2387483at2759"/>
<name>A0A9N9JQU0_9GLOM</name>
<keyword evidence="3" id="KW-1185">Reference proteome</keyword>
<dbReference type="EMBL" id="CAJVPY010026487">
    <property type="protein sequence ID" value="CAG8789852.1"/>
    <property type="molecule type" value="Genomic_DNA"/>
</dbReference>
<reference evidence="2" key="1">
    <citation type="submission" date="2021-06" db="EMBL/GenBank/DDBJ databases">
        <authorList>
            <person name="Kallberg Y."/>
            <person name="Tangrot J."/>
            <person name="Rosling A."/>
        </authorList>
    </citation>
    <scope>NUCLEOTIDE SEQUENCE</scope>
    <source>
        <strain evidence="2">MA453B</strain>
    </source>
</reference>
<feature type="region of interest" description="Disordered" evidence="1">
    <location>
        <begin position="1"/>
        <end position="23"/>
    </location>
</feature>
<organism evidence="2 3">
    <name type="scientific">Dentiscutata erythropus</name>
    <dbReference type="NCBI Taxonomy" id="1348616"/>
    <lineage>
        <taxon>Eukaryota</taxon>
        <taxon>Fungi</taxon>
        <taxon>Fungi incertae sedis</taxon>
        <taxon>Mucoromycota</taxon>
        <taxon>Glomeromycotina</taxon>
        <taxon>Glomeromycetes</taxon>
        <taxon>Diversisporales</taxon>
        <taxon>Gigasporaceae</taxon>
        <taxon>Dentiscutata</taxon>
    </lineage>
</organism>
<evidence type="ECO:0000313" key="2">
    <source>
        <dbReference type="EMBL" id="CAG8789852.1"/>
    </source>
</evidence>
<dbReference type="Proteomes" id="UP000789405">
    <property type="component" value="Unassembled WGS sequence"/>
</dbReference>
<feature type="non-terminal residue" evidence="2">
    <location>
        <position position="85"/>
    </location>
</feature>